<feature type="domain" description="EAL" evidence="2">
    <location>
        <begin position="119"/>
        <end position="367"/>
    </location>
</feature>
<evidence type="ECO:0000313" key="4">
    <source>
        <dbReference type="Proteomes" id="UP000316801"/>
    </source>
</evidence>
<gene>
    <name evidence="3" type="ORF">FNA46_00420</name>
</gene>
<proteinExistence type="predicted"/>
<dbReference type="AlphaFoldDB" id="A0A549TIK3"/>
<reference evidence="3 4" key="1">
    <citation type="submission" date="2019-07" db="EMBL/GenBank/DDBJ databases">
        <title>Ln-dependent methylotrophs.</title>
        <authorList>
            <person name="Tani A."/>
        </authorList>
    </citation>
    <scope>NUCLEOTIDE SEQUENCE [LARGE SCALE GENOMIC DNA]</scope>
    <source>
        <strain evidence="3 4">SM12</strain>
    </source>
</reference>
<evidence type="ECO:0000259" key="2">
    <source>
        <dbReference type="PROSITE" id="PS50883"/>
    </source>
</evidence>
<dbReference type="CDD" id="cd01948">
    <property type="entry name" value="EAL"/>
    <property type="match status" value="1"/>
</dbReference>
<dbReference type="PANTHER" id="PTHR33121:SF79">
    <property type="entry name" value="CYCLIC DI-GMP PHOSPHODIESTERASE PDED-RELATED"/>
    <property type="match status" value="1"/>
</dbReference>
<keyword evidence="4" id="KW-1185">Reference proteome</keyword>
<dbReference type="GO" id="GO:0071111">
    <property type="term" value="F:cyclic-guanylate-specific phosphodiesterase activity"/>
    <property type="evidence" value="ECO:0007669"/>
    <property type="project" value="InterPro"/>
</dbReference>
<dbReference type="PANTHER" id="PTHR33121">
    <property type="entry name" value="CYCLIC DI-GMP PHOSPHODIESTERASE PDEF"/>
    <property type="match status" value="1"/>
</dbReference>
<name>A0A549TIK3_9HYPH</name>
<dbReference type="Proteomes" id="UP000316801">
    <property type="component" value="Unassembled WGS sequence"/>
</dbReference>
<dbReference type="RefSeq" id="WP_142880364.1">
    <property type="nucleotide sequence ID" value="NZ_VJMG01000002.1"/>
</dbReference>
<comment type="caution">
    <text evidence="3">The sequence shown here is derived from an EMBL/GenBank/DDBJ whole genome shotgun (WGS) entry which is preliminary data.</text>
</comment>
<evidence type="ECO:0000313" key="3">
    <source>
        <dbReference type="EMBL" id="TRL43230.1"/>
    </source>
</evidence>
<evidence type="ECO:0000256" key="1">
    <source>
        <dbReference type="SAM" id="MobiDB-lite"/>
    </source>
</evidence>
<dbReference type="InterPro" id="IPR035919">
    <property type="entry name" value="EAL_sf"/>
</dbReference>
<dbReference type="PROSITE" id="PS50883">
    <property type="entry name" value="EAL"/>
    <property type="match status" value="1"/>
</dbReference>
<dbReference type="EMBL" id="VJMG01000002">
    <property type="protein sequence ID" value="TRL43230.1"/>
    <property type="molecule type" value="Genomic_DNA"/>
</dbReference>
<organism evidence="3 4">
    <name type="scientific">Rhizobium straminoryzae</name>
    <dbReference type="NCBI Taxonomy" id="1387186"/>
    <lineage>
        <taxon>Bacteria</taxon>
        <taxon>Pseudomonadati</taxon>
        <taxon>Pseudomonadota</taxon>
        <taxon>Alphaproteobacteria</taxon>
        <taxon>Hyphomicrobiales</taxon>
        <taxon>Rhizobiaceae</taxon>
        <taxon>Rhizobium/Agrobacterium group</taxon>
        <taxon>Rhizobium</taxon>
    </lineage>
</organism>
<protein>
    <submittedName>
        <fullName evidence="3">EAL domain-containing protein</fullName>
    </submittedName>
</protein>
<dbReference type="Pfam" id="PF00563">
    <property type="entry name" value="EAL"/>
    <property type="match status" value="1"/>
</dbReference>
<dbReference type="SUPFAM" id="SSF141868">
    <property type="entry name" value="EAL domain-like"/>
    <property type="match status" value="1"/>
</dbReference>
<dbReference type="InterPro" id="IPR050706">
    <property type="entry name" value="Cyclic-di-GMP_PDE-like"/>
</dbReference>
<feature type="compositionally biased region" description="Basic and acidic residues" evidence="1">
    <location>
        <begin position="360"/>
        <end position="379"/>
    </location>
</feature>
<dbReference type="Gene3D" id="3.20.20.450">
    <property type="entry name" value="EAL domain"/>
    <property type="match status" value="1"/>
</dbReference>
<sequence length="388" mass="42376">MNAAGSVFIVIDNLDDISSHFGEGVAARVLAEVARRLERTLHVPFAVEPWGLAASPFDFADGMPIWSRVDEAICSAASLPIAVGNNRIVVALSHSASLPELTAVRRTASQNSAQDYRIDMSAAALAYDALFNARFALVEQPVCRAGSESDVLYSECVVRLSDEDGRVVMPGVYGPALERLGLTRVFDRRIAEAVICELRRRPDVVLGCNMSVLSASVDLWWRVTFPRLLSEAGIGHRLVIEIAETVRPYSFETIIDFVSHVQQAGCRVALDDFGTGFSSIGYARHTRFNIIKIDAARIRTRGSDAPQLLGHLISLARHVADEVVVGAVECDVDLAGARAAGAQWVQGFLFGRPQMPSQPLERRMPPMEPRTEARMEQRRALARAGAAR</sequence>
<dbReference type="InterPro" id="IPR001633">
    <property type="entry name" value="EAL_dom"/>
</dbReference>
<accession>A0A549TIK3</accession>
<feature type="region of interest" description="Disordered" evidence="1">
    <location>
        <begin position="355"/>
        <end position="388"/>
    </location>
</feature>
<dbReference type="SMART" id="SM00052">
    <property type="entry name" value="EAL"/>
    <property type="match status" value="1"/>
</dbReference>